<protein>
    <recommendedName>
        <fullName evidence="3">2'-5' RNA ligase superfamily protein</fullName>
    </recommendedName>
</protein>
<organism evidence="1 2">
    <name type="scientific">Nocardia puris</name>
    <dbReference type="NCBI Taxonomy" id="208602"/>
    <lineage>
        <taxon>Bacteria</taxon>
        <taxon>Bacillati</taxon>
        <taxon>Actinomycetota</taxon>
        <taxon>Actinomycetes</taxon>
        <taxon>Mycobacteriales</taxon>
        <taxon>Nocardiaceae</taxon>
        <taxon>Nocardia</taxon>
    </lineage>
</organism>
<gene>
    <name evidence="1" type="ORF">DFR74_10459</name>
</gene>
<dbReference type="Gene3D" id="3.90.1140.10">
    <property type="entry name" value="Cyclic phosphodiesterase"/>
    <property type="match status" value="1"/>
</dbReference>
<dbReference type="EMBL" id="QNRE01000004">
    <property type="protein sequence ID" value="RBO91357.1"/>
    <property type="molecule type" value="Genomic_DNA"/>
</dbReference>
<keyword evidence="2" id="KW-1185">Reference proteome</keyword>
<accession>A0A366DMM9</accession>
<evidence type="ECO:0000313" key="2">
    <source>
        <dbReference type="Proteomes" id="UP000252586"/>
    </source>
</evidence>
<dbReference type="AlphaFoldDB" id="A0A366DMM9"/>
<dbReference type="Proteomes" id="UP000252586">
    <property type="component" value="Unassembled WGS sequence"/>
</dbReference>
<dbReference type="RefSeq" id="WP_147265815.1">
    <property type="nucleotide sequence ID" value="NZ_QNRE01000004.1"/>
</dbReference>
<sequence>MRNIAHAEPTPPGPRPHVWITSPFGPVVTDRVLGKGVLPGDQIPCSLDDWHPTWRAFVRPLITTDHHLTLAWLDVPSSELAVTMGGSACRRIASSLWTRLEDFPPVTLTLTGLVVSDHDIRLTVRRTPELDQLADVAVATLHDRFGPDAPVRGGPASDWSPHITVAHGFDDVETTSGPLALPSNCEDRSTKVVFVRVGDHDPWADDAVSRLLWNEHDVPVDQSRYRARNGGRLPAAPWQ</sequence>
<dbReference type="SUPFAM" id="SSF55144">
    <property type="entry name" value="LigT-like"/>
    <property type="match status" value="1"/>
</dbReference>
<evidence type="ECO:0000313" key="1">
    <source>
        <dbReference type="EMBL" id="RBO91357.1"/>
    </source>
</evidence>
<dbReference type="OrthoDB" id="4566941at2"/>
<name>A0A366DMM9_9NOCA</name>
<evidence type="ECO:0008006" key="3">
    <source>
        <dbReference type="Google" id="ProtNLM"/>
    </source>
</evidence>
<dbReference type="InterPro" id="IPR009097">
    <property type="entry name" value="Cyclic_Pdiesterase"/>
</dbReference>
<comment type="caution">
    <text evidence="1">The sequence shown here is derived from an EMBL/GenBank/DDBJ whole genome shotgun (WGS) entry which is preliminary data.</text>
</comment>
<reference evidence="1 2" key="1">
    <citation type="submission" date="2018-06" db="EMBL/GenBank/DDBJ databases">
        <title>Genomic Encyclopedia of Type Strains, Phase IV (KMG-IV): sequencing the most valuable type-strain genomes for metagenomic binning, comparative biology and taxonomic classification.</title>
        <authorList>
            <person name="Goeker M."/>
        </authorList>
    </citation>
    <scope>NUCLEOTIDE SEQUENCE [LARGE SCALE GENOMIC DNA]</scope>
    <source>
        <strain evidence="1 2">DSM 44599</strain>
    </source>
</reference>
<proteinExistence type="predicted"/>